<evidence type="ECO:0000313" key="1">
    <source>
        <dbReference type="EMBL" id="JAE06770.1"/>
    </source>
</evidence>
<name>A0A0A9F168_ARUDO</name>
<sequence length="12" mass="1399">MAKAPRRARGER</sequence>
<proteinExistence type="predicted"/>
<organism evidence="1">
    <name type="scientific">Arundo donax</name>
    <name type="common">Giant reed</name>
    <name type="synonym">Donax arundinaceus</name>
    <dbReference type="NCBI Taxonomy" id="35708"/>
    <lineage>
        <taxon>Eukaryota</taxon>
        <taxon>Viridiplantae</taxon>
        <taxon>Streptophyta</taxon>
        <taxon>Embryophyta</taxon>
        <taxon>Tracheophyta</taxon>
        <taxon>Spermatophyta</taxon>
        <taxon>Magnoliopsida</taxon>
        <taxon>Liliopsida</taxon>
        <taxon>Poales</taxon>
        <taxon>Poaceae</taxon>
        <taxon>PACMAD clade</taxon>
        <taxon>Arundinoideae</taxon>
        <taxon>Arundineae</taxon>
        <taxon>Arundo</taxon>
    </lineage>
</organism>
<reference evidence="1" key="1">
    <citation type="submission" date="2014-09" db="EMBL/GenBank/DDBJ databases">
        <authorList>
            <person name="Magalhaes I.L.F."/>
            <person name="Oliveira U."/>
            <person name="Santos F.R."/>
            <person name="Vidigal T.H.D.A."/>
            <person name="Brescovit A.D."/>
            <person name="Santos A.J."/>
        </authorList>
    </citation>
    <scope>NUCLEOTIDE SEQUENCE</scope>
    <source>
        <tissue evidence="1">Shoot tissue taken approximately 20 cm above the soil surface</tissue>
    </source>
</reference>
<protein>
    <submittedName>
        <fullName evidence="1">Uncharacterized protein</fullName>
    </submittedName>
</protein>
<reference evidence="1" key="2">
    <citation type="journal article" date="2015" name="Data Brief">
        <title>Shoot transcriptome of the giant reed, Arundo donax.</title>
        <authorList>
            <person name="Barrero R.A."/>
            <person name="Guerrero F.D."/>
            <person name="Moolhuijzen P."/>
            <person name="Goolsby J.A."/>
            <person name="Tidwell J."/>
            <person name="Bellgard S.E."/>
            <person name="Bellgard M.I."/>
        </authorList>
    </citation>
    <scope>NUCLEOTIDE SEQUENCE</scope>
    <source>
        <tissue evidence="1">Shoot tissue taken approximately 20 cm above the soil surface</tissue>
    </source>
</reference>
<dbReference type="EMBL" id="GBRH01191126">
    <property type="protein sequence ID" value="JAE06770.1"/>
    <property type="molecule type" value="Transcribed_RNA"/>
</dbReference>
<accession>A0A0A9F168</accession>